<dbReference type="EMBL" id="BORC01000005">
    <property type="protein sequence ID" value="GIN63224.1"/>
    <property type="molecule type" value="Genomic_DNA"/>
</dbReference>
<protein>
    <submittedName>
        <fullName evidence="2">Uncharacterized protein</fullName>
    </submittedName>
</protein>
<feature type="transmembrane region" description="Helical" evidence="1">
    <location>
        <begin position="6"/>
        <end position="26"/>
    </location>
</feature>
<keyword evidence="1" id="KW-1133">Transmembrane helix</keyword>
<dbReference type="RefSeq" id="WP_212934081.1">
    <property type="nucleotide sequence ID" value="NZ_BORC01000005.1"/>
</dbReference>
<keyword evidence="1" id="KW-0812">Transmembrane</keyword>
<keyword evidence="1" id="KW-0472">Membrane</keyword>
<reference evidence="2" key="1">
    <citation type="submission" date="2021-03" db="EMBL/GenBank/DDBJ databases">
        <title>Antimicrobial resistance genes in bacteria isolated from Japanese honey, and their potential for conferring macrolide and lincosamide resistance in the American foulbrood pathogen Paenibacillus larvae.</title>
        <authorList>
            <person name="Okamoto M."/>
            <person name="Kumagai M."/>
            <person name="Kanamori H."/>
            <person name="Takamatsu D."/>
        </authorList>
    </citation>
    <scope>NUCLEOTIDE SEQUENCE</scope>
    <source>
        <strain evidence="2">J27TS8</strain>
    </source>
</reference>
<gene>
    <name evidence="2" type="ORF">J27TS8_32170</name>
</gene>
<evidence type="ECO:0000313" key="2">
    <source>
        <dbReference type="EMBL" id="GIN63224.1"/>
    </source>
</evidence>
<accession>A0A919WKC6</accession>
<name>A0A919WKC6_9BACI</name>
<feature type="transmembrane region" description="Helical" evidence="1">
    <location>
        <begin position="77"/>
        <end position="99"/>
    </location>
</feature>
<organism evidence="2 3">
    <name type="scientific">Robertmurraya siralis</name>
    <dbReference type="NCBI Taxonomy" id="77777"/>
    <lineage>
        <taxon>Bacteria</taxon>
        <taxon>Bacillati</taxon>
        <taxon>Bacillota</taxon>
        <taxon>Bacilli</taxon>
        <taxon>Bacillales</taxon>
        <taxon>Bacillaceae</taxon>
        <taxon>Robertmurraya</taxon>
    </lineage>
</organism>
<keyword evidence="3" id="KW-1185">Reference proteome</keyword>
<feature type="transmembrane region" description="Helical" evidence="1">
    <location>
        <begin position="119"/>
        <end position="138"/>
    </location>
</feature>
<proteinExistence type="predicted"/>
<dbReference type="AlphaFoldDB" id="A0A919WKC6"/>
<dbReference type="Proteomes" id="UP000682111">
    <property type="component" value="Unassembled WGS sequence"/>
</dbReference>
<sequence length="144" mass="16265">MYAILVFFHVISAIFLGVFLTFPIIIKRLFSQTGQELKTVITTFLSFTRGGHYALVLILITGGWMTMGYSTYPSTEWVIIATLLLALIGAMIGMINTLLKKILSSEQPEEILINNRAKLKWYGWCLFLFIIAASFIMTNRGLFA</sequence>
<evidence type="ECO:0000256" key="1">
    <source>
        <dbReference type="SAM" id="Phobius"/>
    </source>
</evidence>
<feature type="transmembrane region" description="Helical" evidence="1">
    <location>
        <begin position="47"/>
        <end position="65"/>
    </location>
</feature>
<evidence type="ECO:0000313" key="3">
    <source>
        <dbReference type="Proteomes" id="UP000682111"/>
    </source>
</evidence>
<comment type="caution">
    <text evidence="2">The sequence shown here is derived from an EMBL/GenBank/DDBJ whole genome shotgun (WGS) entry which is preliminary data.</text>
</comment>